<gene>
    <name evidence="1" type="ORF">SAMN05421638_1475</name>
</gene>
<sequence length="265" mass="30625">MQFTGQLLKMTTINGKPIQYFLNLSNDLINMNQVIGKNLKIKLVGYECVNCGRDNKIYRMGFCKKCFFESPYASDTIIRPELSTAHLGIEERDLEVEQKIQLAPHIVYLAYTGDVKVGVTRETQLPTRWIDQGATFALPIAKTDNRYEAGMIEVALKEHLADKTNWKKMLEDDFEDDLDLADFREKIKGYFPENFQNFYTMEHEMERLDYPYEAPEKILSFTLDKVPEFEGVLRGIKGQYLSFEGGNFINVRGHEGYVVQLDVSK</sequence>
<dbReference type="Proteomes" id="UP000242560">
    <property type="component" value="Unassembled WGS sequence"/>
</dbReference>
<dbReference type="EMBL" id="FORQ01000002">
    <property type="protein sequence ID" value="SFI90948.1"/>
    <property type="molecule type" value="Genomic_DNA"/>
</dbReference>
<evidence type="ECO:0008006" key="3">
    <source>
        <dbReference type="Google" id="ProtNLM"/>
    </source>
</evidence>
<organism evidence="1 2">
    <name type="scientific">Kaistella treverensis</name>
    <dbReference type="NCBI Taxonomy" id="631455"/>
    <lineage>
        <taxon>Bacteria</taxon>
        <taxon>Pseudomonadati</taxon>
        <taxon>Bacteroidota</taxon>
        <taxon>Flavobacteriia</taxon>
        <taxon>Flavobacteriales</taxon>
        <taxon>Weeksellaceae</taxon>
        <taxon>Chryseobacterium group</taxon>
        <taxon>Kaistella</taxon>
    </lineage>
</organism>
<dbReference type="AlphaFoldDB" id="A0A1I3M1V8"/>
<dbReference type="InterPro" id="IPR021246">
    <property type="entry name" value="DUF2797"/>
</dbReference>
<name>A0A1I3M1V8_9FLAO</name>
<protein>
    <recommendedName>
        <fullName evidence="3">DUF2797 domain-containing protein</fullName>
    </recommendedName>
</protein>
<proteinExistence type="predicted"/>
<dbReference type="RefSeq" id="WP_089819754.1">
    <property type="nucleotide sequence ID" value="NZ_FORQ01000002.1"/>
</dbReference>
<reference evidence="2" key="1">
    <citation type="submission" date="2016-10" db="EMBL/GenBank/DDBJ databases">
        <authorList>
            <person name="Varghese N."/>
            <person name="Submissions S."/>
        </authorList>
    </citation>
    <scope>NUCLEOTIDE SEQUENCE [LARGE SCALE GENOMIC DNA]</scope>
    <source>
        <strain evidence="2">DSM 22251</strain>
    </source>
</reference>
<evidence type="ECO:0000313" key="2">
    <source>
        <dbReference type="Proteomes" id="UP000242560"/>
    </source>
</evidence>
<evidence type="ECO:0000313" key="1">
    <source>
        <dbReference type="EMBL" id="SFI90948.1"/>
    </source>
</evidence>
<keyword evidence="2" id="KW-1185">Reference proteome</keyword>
<dbReference type="Pfam" id="PF10977">
    <property type="entry name" value="DUF2797"/>
    <property type="match status" value="1"/>
</dbReference>
<accession>A0A1I3M1V8</accession>